<reference evidence="11 12" key="1">
    <citation type="submission" date="2024-01" db="EMBL/GenBank/DDBJ databases">
        <title>The genomes of 5 underutilized Papilionoideae crops provide insights into root nodulation and disease resistanc.</title>
        <authorList>
            <person name="Jiang F."/>
        </authorList>
    </citation>
    <scope>NUCLEOTIDE SEQUENCE [LARGE SCALE GENOMIC DNA]</scope>
    <source>
        <strain evidence="11">LVBAO_FW01</strain>
        <tissue evidence="11">Leaves</tissue>
    </source>
</reference>
<dbReference type="GO" id="GO:0006265">
    <property type="term" value="P:DNA topological change"/>
    <property type="evidence" value="ECO:0007669"/>
    <property type="project" value="InterPro"/>
</dbReference>
<keyword evidence="8" id="KW-0812">Transmembrane</keyword>
<dbReference type="PANTHER" id="PTHR42785">
    <property type="entry name" value="DNA TOPOISOMERASE, TYPE IA, CORE"/>
    <property type="match status" value="1"/>
</dbReference>
<dbReference type="InterPro" id="IPR036388">
    <property type="entry name" value="WH-like_DNA-bd_sf"/>
</dbReference>
<dbReference type="Gene3D" id="3.30.65.10">
    <property type="entry name" value="Bacterial Topoisomerase I, domain 1"/>
    <property type="match status" value="1"/>
</dbReference>
<dbReference type="Gene3D" id="2.70.20.10">
    <property type="entry name" value="Topoisomerase I, domain 3"/>
    <property type="match status" value="1"/>
</dbReference>
<dbReference type="Gene3D" id="1.10.10.10">
    <property type="entry name" value="Winged helix-like DNA-binding domain superfamily/Winged helix DNA-binding domain"/>
    <property type="match status" value="1"/>
</dbReference>
<evidence type="ECO:0000313" key="12">
    <source>
        <dbReference type="Proteomes" id="UP001367508"/>
    </source>
</evidence>
<dbReference type="GO" id="GO:0003917">
    <property type="term" value="F:DNA topoisomerase type I (single strand cut, ATP-independent) activity"/>
    <property type="evidence" value="ECO:0007669"/>
    <property type="project" value="UniProtKB-EC"/>
</dbReference>
<comment type="caution">
    <text evidence="11">The sequence shown here is derived from an EMBL/GenBank/DDBJ whole genome shotgun (WGS) entry which is preliminary data.</text>
</comment>
<proteinExistence type="inferred from homology"/>
<dbReference type="AlphaFoldDB" id="A0AAN9JEV7"/>
<evidence type="ECO:0000259" key="9">
    <source>
        <dbReference type="PROSITE" id="PS50880"/>
    </source>
</evidence>
<keyword evidence="12" id="KW-1185">Reference proteome</keyword>
<evidence type="ECO:0000256" key="7">
    <source>
        <dbReference type="SAM" id="Coils"/>
    </source>
</evidence>
<evidence type="ECO:0000256" key="3">
    <source>
        <dbReference type="ARBA" id="ARBA00012891"/>
    </source>
</evidence>
<dbReference type="Gene3D" id="1.10.290.10">
    <property type="entry name" value="Topoisomerase I, domain 4"/>
    <property type="match status" value="1"/>
</dbReference>
<keyword evidence="8" id="KW-1133">Transmembrane helix</keyword>
<keyword evidence="5" id="KW-0238">DNA-binding</keyword>
<organism evidence="11 12">
    <name type="scientific">Canavalia gladiata</name>
    <name type="common">Sword bean</name>
    <name type="synonym">Dolichos gladiatus</name>
    <dbReference type="NCBI Taxonomy" id="3824"/>
    <lineage>
        <taxon>Eukaryota</taxon>
        <taxon>Viridiplantae</taxon>
        <taxon>Streptophyta</taxon>
        <taxon>Embryophyta</taxon>
        <taxon>Tracheophyta</taxon>
        <taxon>Spermatophyta</taxon>
        <taxon>Magnoliopsida</taxon>
        <taxon>eudicotyledons</taxon>
        <taxon>Gunneridae</taxon>
        <taxon>Pentapetalae</taxon>
        <taxon>rosids</taxon>
        <taxon>fabids</taxon>
        <taxon>Fabales</taxon>
        <taxon>Fabaceae</taxon>
        <taxon>Papilionoideae</taxon>
        <taxon>50 kb inversion clade</taxon>
        <taxon>NPAAA clade</taxon>
        <taxon>indigoferoid/millettioid clade</taxon>
        <taxon>Phaseoleae</taxon>
        <taxon>Canavalia</taxon>
    </lineage>
</organism>
<dbReference type="PROSITE" id="PS50880">
    <property type="entry name" value="TOPRIM"/>
    <property type="match status" value="1"/>
</dbReference>
<dbReference type="InterPro" id="IPR013826">
    <property type="entry name" value="Topo_IA_cen_sub3"/>
</dbReference>
<evidence type="ECO:0000256" key="2">
    <source>
        <dbReference type="ARBA" id="ARBA00009446"/>
    </source>
</evidence>
<dbReference type="InterPro" id="IPR000380">
    <property type="entry name" value="Topo_IA"/>
</dbReference>
<feature type="domain" description="Toprim" evidence="9">
    <location>
        <begin position="4"/>
        <end position="117"/>
    </location>
</feature>
<evidence type="ECO:0000256" key="6">
    <source>
        <dbReference type="ARBA" id="ARBA00023235"/>
    </source>
</evidence>
<evidence type="ECO:0000256" key="8">
    <source>
        <dbReference type="SAM" id="Phobius"/>
    </source>
</evidence>
<dbReference type="InterPro" id="IPR036597">
    <property type="entry name" value="Fido-like_dom_sf"/>
</dbReference>
<dbReference type="InterPro" id="IPR023405">
    <property type="entry name" value="Topo_IA_core_domain"/>
</dbReference>
<gene>
    <name evidence="11" type="ORF">VNO77_49225</name>
</gene>
<dbReference type="InterPro" id="IPR013497">
    <property type="entry name" value="Topo_IA_cen"/>
</dbReference>
<sequence length="954" mass="108605">MSAQNLVIVESKNKVSKVQTYLDQLYGKSSFIVSYSSGHIRDLPTDSFGLTENYTPTYVFSDGGARRVAELKKLAVNAQNVYLATDDDREGEAIAWHLQTVLKCKERAFRVAFNEITKAALKSTFDNPRSLNMKIVAAQEARRFLDRIIGYVGTPVFTVLCGERQIAGRVQSSIVVYLADLERQIQSFVSVHHFGVSFLFDEWTANWETENFVEKSNPYFMDREIAEKIALLKNFNVISFEEKPVKSSPPAPFTTPTYLRAAQVQCKLKPKEAMKIAQKLFEDGHITYHRTDSPNISDDAFSMIQAFALKHKLPVLAQTILAQAQNASKLLEQDPNTQYCSKCQSALVLLTGASQKTYFKCSNLACGHNMKNENGKAIDKEDNVTPFNCVECSKSLIIMNGAKGKFFGCSGFFNKRNKCRASYPMLENGEPDFAQYAKRKEQLGSQSIGSVDTSKTNVATVSSKSKDHTCPECNKTLSQKTGKRSTDGKKWEMWICLIYLFANQAYNGVLLKLKLCLFLQLILVISLQFIAYVTDKITHIKIYSFLGFVLLFFSSFYLDNFFYVRLPQNLLAEVTSQAEEIGGSRYRSKHIVSLISIGANYYRASSDFVKGLSADHLAFLTRLHFVFDKLGLQSTKVAESLGHKDPVQVSAWMDGKNGSGIIKRINNMTENSNEDANNEFYEEAREILNEPVRTRAQKEFNKELEYSITKARTAKLDKEPILEGNGRATKVFMRQLANDAGYEIHYDKVNSNEWNYACFSVRMNKINHNKTDLIRDAKVEDIEFIFKNILEGSRNGYFHPDLYNVENAKMGLQENIRTIIEENYRLDSNRPDSWAFIYEKNGLPISVLILSRSLTQGFEIWIMATEKEYQNKDYPSTWAAITAIAPKIGCTPETLRAWHQKHLDQQNPIKVQQISDQEKMRQMEREIKELKRANEILRKAAAFFAQAELDRPHK</sequence>
<dbReference type="InterPro" id="IPR009057">
    <property type="entry name" value="Homeodomain-like_sf"/>
</dbReference>
<dbReference type="GO" id="GO:0003677">
    <property type="term" value="F:DNA binding"/>
    <property type="evidence" value="ECO:0007669"/>
    <property type="project" value="UniProtKB-KW"/>
</dbReference>
<comment type="catalytic activity">
    <reaction evidence="1">
        <text>ATP-independent breakage of single-stranded DNA, followed by passage and rejoining.</text>
        <dbReference type="EC" id="5.6.2.1"/>
    </reaction>
</comment>
<dbReference type="InterPro" id="IPR006171">
    <property type="entry name" value="TOPRIM_dom"/>
</dbReference>
<dbReference type="SUPFAM" id="SSF56712">
    <property type="entry name" value="Prokaryotic type I DNA topoisomerase"/>
    <property type="match status" value="1"/>
</dbReference>
<dbReference type="SMART" id="SM00437">
    <property type="entry name" value="TOP1Ac"/>
    <property type="match status" value="1"/>
</dbReference>
<evidence type="ECO:0000313" key="11">
    <source>
        <dbReference type="EMBL" id="KAK7296984.1"/>
    </source>
</evidence>
<dbReference type="InterPro" id="IPR003601">
    <property type="entry name" value="Topo_IA_2"/>
</dbReference>
<accession>A0AAN9JEV7</accession>
<protein>
    <recommendedName>
        <fullName evidence="3">DNA topoisomerase</fullName>
        <ecNumber evidence="3">5.6.2.1</ecNumber>
    </recommendedName>
</protein>
<dbReference type="InterPro" id="IPR013824">
    <property type="entry name" value="Topo_IA_cen_sub1"/>
</dbReference>
<dbReference type="Gene3D" id="1.10.460.10">
    <property type="entry name" value="Topoisomerase I, domain 2"/>
    <property type="match status" value="1"/>
</dbReference>
<dbReference type="PANTHER" id="PTHR42785:SF1">
    <property type="entry name" value="DNA TOPOISOMERASE"/>
    <property type="match status" value="1"/>
</dbReference>
<keyword evidence="6" id="KW-0413">Isomerase</keyword>
<evidence type="ECO:0000256" key="4">
    <source>
        <dbReference type="ARBA" id="ARBA00023029"/>
    </source>
</evidence>
<dbReference type="SMART" id="SM00436">
    <property type="entry name" value="TOP1Bc"/>
    <property type="match status" value="1"/>
</dbReference>
<dbReference type="Pfam" id="PF01751">
    <property type="entry name" value="Toprim"/>
    <property type="match status" value="1"/>
</dbReference>
<dbReference type="PRINTS" id="PR00417">
    <property type="entry name" value="PRTPISMRASEI"/>
</dbReference>
<keyword evidence="4" id="KW-0799">Topoisomerase</keyword>
<feature type="domain" description="Topo IA-type catalytic" evidence="10">
    <location>
        <begin position="132"/>
        <end position="307"/>
    </location>
</feature>
<keyword evidence="8" id="KW-0472">Membrane</keyword>
<dbReference type="Pfam" id="PF01131">
    <property type="entry name" value="Topoisom_bac"/>
    <property type="match status" value="1"/>
</dbReference>
<feature type="transmembrane region" description="Helical" evidence="8">
    <location>
        <begin position="540"/>
        <end position="558"/>
    </location>
</feature>
<feature type="transmembrane region" description="Helical" evidence="8">
    <location>
        <begin position="516"/>
        <end position="534"/>
    </location>
</feature>
<dbReference type="EMBL" id="JAYMYQ010000055">
    <property type="protein sequence ID" value="KAK7296984.1"/>
    <property type="molecule type" value="Genomic_DNA"/>
</dbReference>
<dbReference type="Gene3D" id="3.40.50.140">
    <property type="match status" value="1"/>
</dbReference>
<dbReference type="InterPro" id="IPR003602">
    <property type="entry name" value="Topo_IA_DNA-bd_dom"/>
</dbReference>
<comment type="similarity">
    <text evidence="2">Belongs to the type IA topoisomerase family.</text>
</comment>
<dbReference type="PROSITE" id="PS52039">
    <property type="entry name" value="TOPO_IA_2"/>
    <property type="match status" value="1"/>
</dbReference>
<dbReference type="SUPFAM" id="SSF46689">
    <property type="entry name" value="Homeodomain-like"/>
    <property type="match status" value="1"/>
</dbReference>
<feature type="coiled-coil region" evidence="7">
    <location>
        <begin position="913"/>
        <end position="940"/>
    </location>
</feature>
<dbReference type="Proteomes" id="UP001367508">
    <property type="component" value="Unassembled WGS sequence"/>
</dbReference>
<dbReference type="EC" id="5.6.2.1" evidence="3"/>
<name>A0AAN9JEV7_CANGL</name>
<keyword evidence="7" id="KW-0175">Coiled coil</keyword>
<evidence type="ECO:0000256" key="5">
    <source>
        <dbReference type="ARBA" id="ARBA00023125"/>
    </source>
</evidence>
<dbReference type="SMART" id="SM00493">
    <property type="entry name" value="TOPRIM"/>
    <property type="match status" value="1"/>
</dbReference>
<evidence type="ECO:0000259" key="10">
    <source>
        <dbReference type="PROSITE" id="PS52039"/>
    </source>
</evidence>
<evidence type="ECO:0000256" key="1">
    <source>
        <dbReference type="ARBA" id="ARBA00000213"/>
    </source>
</evidence>
<dbReference type="Gene3D" id="1.10.3290.10">
    <property type="entry name" value="Fido-like domain"/>
    <property type="match status" value="1"/>
</dbReference>
<dbReference type="InterPro" id="IPR013825">
    <property type="entry name" value="Topo_IA_cen_sub2"/>
</dbReference>